<evidence type="ECO:0000313" key="4">
    <source>
        <dbReference type="Proteomes" id="UP000789901"/>
    </source>
</evidence>
<comment type="caution">
    <text evidence="3">The sequence shown here is derived from an EMBL/GenBank/DDBJ whole genome shotgun (WGS) entry which is preliminary data.</text>
</comment>
<dbReference type="InterPro" id="IPR028094">
    <property type="entry name" value="RTC4_C"/>
</dbReference>
<feature type="compositionally biased region" description="Low complexity" evidence="1">
    <location>
        <begin position="31"/>
        <end position="44"/>
    </location>
</feature>
<accession>A0ABM8VZA2</accession>
<evidence type="ECO:0000256" key="1">
    <source>
        <dbReference type="SAM" id="MobiDB-lite"/>
    </source>
</evidence>
<reference evidence="3 4" key="1">
    <citation type="submission" date="2021-06" db="EMBL/GenBank/DDBJ databases">
        <authorList>
            <person name="Kallberg Y."/>
            <person name="Tangrot J."/>
            <person name="Rosling A."/>
        </authorList>
    </citation>
    <scope>NUCLEOTIDE SEQUENCE [LARGE SCALE GENOMIC DNA]</scope>
    <source>
        <strain evidence="3 4">120-4 pot B 10/14</strain>
    </source>
</reference>
<keyword evidence="4" id="KW-1185">Reference proteome</keyword>
<feature type="region of interest" description="Disordered" evidence="1">
    <location>
        <begin position="28"/>
        <end position="51"/>
    </location>
</feature>
<dbReference type="SMART" id="SM01312">
    <property type="entry name" value="RTC4"/>
    <property type="match status" value="1"/>
</dbReference>
<evidence type="ECO:0000313" key="3">
    <source>
        <dbReference type="EMBL" id="CAG8484600.1"/>
    </source>
</evidence>
<dbReference type="Proteomes" id="UP000789901">
    <property type="component" value="Unassembled WGS sequence"/>
</dbReference>
<name>A0ABM8VZA2_GIGMA</name>
<sequence>MLTIKRNYETYFISDSDNDENELSFLKTKSTKSNNSSPKIINISDSDDLDDEDELPSLETVLKNITEFTGYKKINNVEFIEIQDNATVANNNNDDFTYTINNDHFLRISKKTIQSKLKGMVKKLKSKRAISYIAKICKHKESYKYYNDFKSLSKRQLQDPLTIDRLVPGYYGMKGFTLMYEHLMKNTAVWEPNLGTNINKEEFMREVIIPELGVMFIMTDLKVHDYNTAVKITQCIRVLDAYGVDRFGTHRSNSVKWIEELISIVGSCVGLESEVDTLDWLGKRGVEKVQKLRRSEKIDVGLVLVVEVYP</sequence>
<proteinExistence type="predicted"/>
<protein>
    <submittedName>
        <fullName evidence="3">17765_t:CDS:1</fullName>
    </submittedName>
</protein>
<evidence type="ECO:0000259" key="2">
    <source>
        <dbReference type="SMART" id="SM01312"/>
    </source>
</evidence>
<dbReference type="Pfam" id="PF14474">
    <property type="entry name" value="RTC4"/>
    <property type="match status" value="1"/>
</dbReference>
<organism evidence="3 4">
    <name type="scientific">Gigaspora margarita</name>
    <dbReference type="NCBI Taxonomy" id="4874"/>
    <lineage>
        <taxon>Eukaryota</taxon>
        <taxon>Fungi</taxon>
        <taxon>Fungi incertae sedis</taxon>
        <taxon>Mucoromycota</taxon>
        <taxon>Glomeromycotina</taxon>
        <taxon>Glomeromycetes</taxon>
        <taxon>Diversisporales</taxon>
        <taxon>Gigasporaceae</taxon>
        <taxon>Gigaspora</taxon>
    </lineage>
</organism>
<gene>
    <name evidence="3" type="ORF">GMARGA_LOCUS1415</name>
</gene>
<dbReference type="EMBL" id="CAJVQB010000364">
    <property type="protein sequence ID" value="CAG8484600.1"/>
    <property type="molecule type" value="Genomic_DNA"/>
</dbReference>
<feature type="domain" description="Restriction of telomere capping protein 4 C-terminal" evidence="2">
    <location>
        <begin position="136"/>
        <end position="241"/>
    </location>
</feature>